<dbReference type="AlphaFoldDB" id="M5WP80"/>
<dbReference type="HOGENOM" id="CLU_2254812_0_0_1"/>
<keyword evidence="2" id="KW-1185">Reference proteome</keyword>
<accession>M5WP80</accession>
<proteinExistence type="predicted"/>
<organism evidence="1 2">
    <name type="scientific">Prunus persica</name>
    <name type="common">Peach</name>
    <name type="synonym">Amygdalus persica</name>
    <dbReference type="NCBI Taxonomy" id="3760"/>
    <lineage>
        <taxon>Eukaryota</taxon>
        <taxon>Viridiplantae</taxon>
        <taxon>Streptophyta</taxon>
        <taxon>Embryophyta</taxon>
        <taxon>Tracheophyta</taxon>
        <taxon>Spermatophyta</taxon>
        <taxon>Magnoliopsida</taxon>
        <taxon>eudicotyledons</taxon>
        <taxon>Gunneridae</taxon>
        <taxon>Pentapetalae</taxon>
        <taxon>rosids</taxon>
        <taxon>fabids</taxon>
        <taxon>Rosales</taxon>
        <taxon>Rosaceae</taxon>
        <taxon>Amygdaloideae</taxon>
        <taxon>Amygdaleae</taxon>
        <taxon>Prunus</taxon>
    </lineage>
</organism>
<gene>
    <name evidence="1" type="ORF">PRUPE_4G122700</name>
</gene>
<dbReference type="EMBL" id="CM007654">
    <property type="protein sequence ID" value="ONI11719.1"/>
    <property type="molecule type" value="Genomic_DNA"/>
</dbReference>
<name>M5WP80_PRUPE</name>
<reference evidence="1 2" key="1">
    <citation type="journal article" date="2013" name="Nat. Genet.">
        <title>The high-quality draft genome of peach (Prunus persica) identifies unique patterns of genetic diversity, domestication and genome evolution.</title>
        <authorList>
            <consortium name="International Peach Genome Initiative"/>
            <person name="Verde I."/>
            <person name="Abbott A.G."/>
            <person name="Scalabrin S."/>
            <person name="Jung S."/>
            <person name="Shu S."/>
            <person name="Marroni F."/>
            <person name="Zhebentyayeva T."/>
            <person name="Dettori M.T."/>
            <person name="Grimwood J."/>
            <person name="Cattonaro F."/>
            <person name="Zuccolo A."/>
            <person name="Rossini L."/>
            <person name="Jenkins J."/>
            <person name="Vendramin E."/>
            <person name="Meisel L.A."/>
            <person name="Decroocq V."/>
            <person name="Sosinski B."/>
            <person name="Prochnik S."/>
            <person name="Mitros T."/>
            <person name="Policriti A."/>
            <person name="Cipriani G."/>
            <person name="Dondini L."/>
            <person name="Ficklin S."/>
            <person name="Goodstein D.M."/>
            <person name="Xuan P."/>
            <person name="Del Fabbro C."/>
            <person name="Aramini V."/>
            <person name="Copetti D."/>
            <person name="Gonzalez S."/>
            <person name="Horner D.S."/>
            <person name="Falchi R."/>
            <person name="Lucas S."/>
            <person name="Mica E."/>
            <person name="Maldonado J."/>
            <person name="Lazzari B."/>
            <person name="Bielenberg D."/>
            <person name="Pirona R."/>
            <person name="Miculan M."/>
            <person name="Barakat A."/>
            <person name="Testolin R."/>
            <person name="Stella A."/>
            <person name="Tartarini S."/>
            <person name="Tonutti P."/>
            <person name="Arus P."/>
            <person name="Orellana A."/>
            <person name="Wells C."/>
            <person name="Main D."/>
            <person name="Vizzotto G."/>
            <person name="Silva H."/>
            <person name="Salamini F."/>
            <person name="Schmutz J."/>
            <person name="Morgante M."/>
            <person name="Rokhsar D.S."/>
        </authorList>
    </citation>
    <scope>NUCLEOTIDE SEQUENCE [LARGE SCALE GENOMIC DNA]</scope>
    <source>
        <strain evidence="2">cv. Nemared</strain>
    </source>
</reference>
<evidence type="ECO:0000313" key="2">
    <source>
        <dbReference type="Proteomes" id="UP000006882"/>
    </source>
</evidence>
<protein>
    <submittedName>
        <fullName evidence="1">Uncharacterized protein</fullName>
    </submittedName>
</protein>
<sequence>MHKRIKTSGRKIYRIYRMVGGCQINLEIIAPDSKSPSHFTSFPSSLCTKVVEFCRCSIIIYFYKLLFEIQRLETCHFLYENIEYISYTLPTLGKSQIHQMLHHD</sequence>
<evidence type="ECO:0000313" key="1">
    <source>
        <dbReference type="EMBL" id="ONI11719.1"/>
    </source>
</evidence>
<dbReference type="Gramene" id="ONI11719">
    <property type="protein sequence ID" value="ONI11719"/>
    <property type="gene ID" value="PRUPE_4G122700"/>
</dbReference>
<dbReference type="Proteomes" id="UP000006882">
    <property type="component" value="Chromosome G4"/>
</dbReference>